<dbReference type="Gene3D" id="1.10.260.40">
    <property type="entry name" value="lambda repressor-like DNA-binding domains"/>
    <property type="match status" value="1"/>
</dbReference>
<sequence>MNKKKIGAMIQKYRKEQQLKQHELSTTTGLSRNYISDIENGRYAPSVDALLKLATALDVDLNMLKMTEIQDKKYLAEEESKVVIDNVICSSR</sequence>
<dbReference type="InterPro" id="IPR050807">
    <property type="entry name" value="TransReg_Diox_bact_type"/>
</dbReference>
<feature type="domain" description="HTH cro/C1-type" evidence="4">
    <location>
        <begin position="10"/>
        <end position="64"/>
    </location>
</feature>
<protein>
    <submittedName>
        <fullName evidence="5">Helix-turn-helix transcriptional regulator</fullName>
    </submittedName>
</protein>
<dbReference type="RefSeq" id="WP_305991282.1">
    <property type="nucleotide sequence ID" value="NZ_JAVAMP010000002.1"/>
</dbReference>
<accession>A0ABT9IXC2</accession>
<keyword evidence="6" id="KW-1185">Reference proteome</keyword>
<evidence type="ECO:0000256" key="1">
    <source>
        <dbReference type="ARBA" id="ARBA00023015"/>
    </source>
</evidence>
<keyword evidence="2" id="KW-0238">DNA-binding</keyword>
<comment type="caution">
    <text evidence="5">The sequence shown here is derived from an EMBL/GenBank/DDBJ whole genome shotgun (WGS) entry which is preliminary data.</text>
</comment>
<dbReference type="EMBL" id="JAVAMP010000002">
    <property type="protein sequence ID" value="MDP5273991.1"/>
    <property type="molecule type" value="Genomic_DNA"/>
</dbReference>
<keyword evidence="3" id="KW-0804">Transcription</keyword>
<dbReference type="SMART" id="SM00530">
    <property type="entry name" value="HTH_XRE"/>
    <property type="match status" value="1"/>
</dbReference>
<dbReference type="PROSITE" id="PS50943">
    <property type="entry name" value="HTH_CROC1"/>
    <property type="match status" value="1"/>
</dbReference>
<dbReference type="CDD" id="cd00093">
    <property type="entry name" value="HTH_XRE"/>
    <property type="match status" value="1"/>
</dbReference>
<gene>
    <name evidence="5" type="ORF">Q5Y73_07735</name>
</gene>
<keyword evidence="1" id="KW-0805">Transcription regulation</keyword>
<dbReference type="Pfam" id="PF01381">
    <property type="entry name" value="HTH_3"/>
    <property type="match status" value="1"/>
</dbReference>
<evidence type="ECO:0000259" key="4">
    <source>
        <dbReference type="PROSITE" id="PS50943"/>
    </source>
</evidence>
<dbReference type="Proteomes" id="UP001231941">
    <property type="component" value="Unassembled WGS sequence"/>
</dbReference>
<evidence type="ECO:0000313" key="5">
    <source>
        <dbReference type="EMBL" id="MDP5273991.1"/>
    </source>
</evidence>
<name>A0ABT9IXC2_9BACL</name>
<proteinExistence type="predicted"/>
<dbReference type="InterPro" id="IPR001387">
    <property type="entry name" value="Cro/C1-type_HTH"/>
</dbReference>
<dbReference type="PANTHER" id="PTHR46797">
    <property type="entry name" value="HTH-TYPE TRANSCRIPTIONAL REGULATOR"/>
    <property type="match status" value="1"/>
</dbReference>
<dbReference type="PANTHER" id="PTHR46797:SF23">
    <property type="entry name" value="HTH-TYPE TRANSCRIPTIONAL REGULATOR SUTR"/>
    <property type="match status" value="1"/>
</dbReference>
<dbReference type="SUPFAM" id="SSF47413">
    <property type="entry name" value="lambda repressor-like DNA-binding domains"/>
    <property type="match status" value="1"/>
</dbReference>
<evidence type="ECO:0000313" key="6">
    <source>
        <dbReference type="Proteomes" id="UP001231941"/>
    </source>
</evidence>
<organism evidence="5 6">
    <name type="scientific">Chengkuizengella axinellae</name>
    <dbReference type="NCBI Taxonomy" id="3064388"/>
    <lineage>
        <taxon>Bacteria</taxon>
        <taxon>Bacillati</taxon>
        <taxon>Bacillota</taxon>
        <taxon>Bacilli</taxon>
        <taxon>Bacillales</taxon>
        <taxon>Paenibacillaceae</taxon>
        <taxon>Chengkuizengella</taxon>
    </lineage>
</organism>
<evidence type="ECO:0000256" key="3">
    <source>
        <dbReference type="ARBA" id="ARBA00023163"/>
    </source>
</evidence>
<dbReference type="InterPro" id="IPR010982">
    <property type="entry name" value="Lambda_DNA-bd_dom_sf"/>
</dbReference>
<reference evidence="5 6" key="1">
    <citation type="submission" date="2023-08" db="EMBL/GenBank/DDBJ databases">
        <authorList>
            <person name="Park J.-S."/>
        </authorList>
    </citation>
    <scope>NUCLEOTIDE SEQUENCE [LARGE SCALE GENOMIC DNA]</scope>
    <source>
        <strain evidence="5 6">2205SS18-9</strain>
    </source>
</reference>
<evidence type="ECO:0000256" key="2">
    <source>
        <dbReference type="ARBA" id="ARBA00023125"/>
    </source>
</evidence>